<protein>
    <submittedName>
        <fullName evidence="9">Glucose/galactose MFS transporter</fullName>
    </submittedName>
</protein>
<proteinExistence type="inferred from homology"/>
<feature type="transmembrane region" description="Helical" evidence="8">
    <location>
        <begin position="311"/>
        <end position="331"/>
    </location>
</feature>
<feature type="transmembrane region" description="Helical" evidence="8">
    <location>
        <begin position="144"/>
        <end position="164"/>
    </location>
</feature>
<dbReference type="GO" id="GO:0005354">
    <property type="term" value="F:galactose transmembrane transporter activity"/>
    <property type="evidence" value="ECO:0007669"/>
    <property type="project" value="InterPro"/>
</dbReference>
<evidence type="ECO:0000256" key="5">
    <source>
        <dbReference type="ARBA" id="ARBA00022692"/>
    </source>
</evidence>
<feature type="transmembrane region" description="Helical" evidence="8">
    <location>
        <begin position="176"/>
        <end position="199"/>
    </location>
</feature>
<dbReference type="PANTHER" id="PTHR43702">
    <property type="entry name" value="L-FUCOSE-PROTON SYMPORTER"/>
    <property type="match status" value="1"/>
</dbReference>
<dbReference type="InterPro" id="IPR011701">
    <property type="entry name" value="MFS"/>
</dbReference>
<feature type="transmembrane region" description="Helical" evidence="8">
    <location>
        <begin position="394"/>
        <end position="417"/>
    </location>
</feature>
<dbReference type="SUPFAM" id="SSF103473">
    <property type="entry name" value="MFS general substrate transporter"/>
    <property type="match status" value="1"/>
</dbReference>
<evidence type="ECO:0000256" key="8">
    <source>
        <dbReference type="SAM" id="Phobius"/>
    </source>
</evidence>
<dbReference type="Proteomes" id="UP000515220">
    <property type="component" value="Chromosome"/>
</dbReference>
<gene>
    <name evidence="9" type="primary">gluP</name>
    <name evidence="9" type="ORF">AAJCM20276_19660</name>
</gene>
<reference evidence="9 10" key="1">
    <citation type="submission" date="2020-07" db="EMBL/GenBank/DDBJ databases">
        <title>Complete Genome Sequence of an acetic acid bacterium, Acetobacter aceti JCM20276.</title>
        <authorList>
            <person name="Hirose Y."/>
            <person name="Mihara H."/>
        </authorList>
    </citation>
    <scope>NUCLEOTIDE SEQUENCE [LARGE SCALE GENOMIC DNA]</scope>
    <source>
        <strain evidence="9 10">JCM20276</strain>
    </source>
</reference>
<keyword evidence="4" id="KW-1003">Cell membrane</keyword>
<feature type="transmembrane region" description="Helical" evidence="8">
    <location>
        <begin position="230"/>
        <end position="249"/>
    </location>
</feature>
<dbReference type="GO" id="GO:1904659">
    <property type="term" value="P:D-glucose transmembrane transport"/>
    <property type="evidence" value="ECO:0007669"/>
    <property type="project" value="InterPro"/>
</dbReference>
<feature type="transmembrane region" description="Helical" evidence="8">
    <location>
        <begin position="270"/>
        <end position="291"/>
    </location>
</feature>
<keyword evidence="7 8" id="KW-0472">Membrane</keyword>
<feature type="transmembrane region" description="Helical" evidence="8">
    <location>
        <begin position="115"/>
        <end position="138"/>
    </location>
</feature>
<keyword evidence="5 8" id="KW-0812">Transmembrane</keyword>
<dbReference type="InterPro" id="IPR005964">
    <property type="entry name" value="Glc/Gal_transptr_bac"/>
</dbReference>
<organism evidence="9 10">
    <name type="scientific">Acetobacter aceti</name>
    <dbReference type="NCBI Taxonomy" id="435"/>
    <lineage>
        <taxon>Bacteria</taxon>
        <taxon>Pseudomonadati</taxon>
        <taxon>Pseudomonadota</taxon>
        <taxon>Alphaproteobacteria</taxon>
        <taxon>Acetobacterales</taxon>
        <taxon>Acetobacteraceae</taxon>
        <taxon>Acetobacter</taxon>
        <taxon>Acetobacter subgen. Acetobacter</taxon>
    </lineage>
</organism>
<dbReference type="InterPro" id="IPR036259">
    <property type="entry name" value="MFS_trans_sf"/>
</dbReference>
<feature type="transmembrane region" description="Helical" evidence="8">
    <location>
        <begin position="43"/>
        <end position="65"/>
    </location>
</feature>
<dbReference type="InterPro" id="IPR050375">
    <property type="entry name" value="MFS_TsgA-like"/>
</dbReference>
<feature type="transmembrane region" description="Helical" evidence="8">
    <location>
        <begin position="362"/>
        <end position="382"/>
    </location>
</feature>
<evidence type="ECO:0000313" key="9">
    <source>
        <dbReference type="EMBL" id="BCI67342.1"/>
    </source>
</evidence>
<dbReference type="Pfam" id="PF07690">
    <property type="entry name" value="MFS_1"/>
    <property type="match status" value="1"/>
</dbReference>
<dbReference type="EMBL" id="AP023326">
    <property type="protein sequence ID" value="BCI67342.1"/>
    <property type="molecule type" value="Genomic_DNA"/>
</dbReference>
<comment type="function">
    <text evidence="1">Intake of glucose and galactose.</text>
</comment>
<sequence>MQTNNIFNRRYEIHLLLVLGNPAIVSSLTHSPKTSLSRCPAGSFGWTPLISTAGLFFLIGFVTWLNGPLISFVRVAFSLSDVGAFLVPLAFYIAYLLFALPAARIASRTGLKSGLALALAIMGAGSALFGQCVVLRSYPGALGGLMVIGAGLTLLQVTVNPYVSLLGPHDRAAQRIAIMGLCNKFAGILAPIVLAAMVMHNISGVAEQAQQTTSVAEREAILSSFTNAIYWPYLGMAALLGVAACAVFLSNLPDIDPPETLALSSPGFRITPRLGFGMLATFLYVGIEVLAGDAIGTYGQAFGMPLDQTRFFTAFTLFAMMTGYAAGLCLVPRVLSQERCMVLSCVGGILFAVAAYLTTGYVSVLCVALLGLANAMIMPALFPMAIRNAGRHVPLVSALLVMMFSGGACTPQIFVLIKPYIGVQAAFLMLAVPAYLVLLGYGVWFSIVSGTRKTV</sequence>
<name>A0A6S6PRM6_ACEAC</name>
<comment type="subcellular location">
    <subcellularLocation>
        <location evidence="2">Cell inner membrane</location>
        <topology evidence="2">Multi-pass membrane protein</topology>
    </subcellularLocation>
</comment>
<dbReference type="PANTHER" id="PTHR43702:SF12">
    <property type="entry name" value="N-ACETYL GLUCOSAMINE TRANSPORTER NAGP"/>
    <property type="match status" value="1"/>
</dbReference>
<feature type="transmembrane region" description="Helical" evidence="8">
    <location>
        <begin position="85"/>
        <end position="103"/>
    </location>
</feature>
<feature type="transmembrane region" description="Helical" evidence="8">
    <location>
        <begin position="423"/>
        <end position="447"/>
    </location>
</feature>
<feature type="transmembrane region" description="Helical" evidence="8">
    <location>
        <begin position="340"/>
        <end position="356"/>
    </location>
</feature>
<accession>A0A6S6PRM6</accession>
<dbReference type="NCBIfam" id="TIGR01272">
    <property type="entry name" value="gluP"/>
    <property type="match status" value="1"/>
</dbReference>
<evidence type="ECO:0000256" key="6">
    <source>
        <dbReference type="ARBA" id="ARBA00022989"/>
    </source>
</evidence>
<dbReference type="Gene3D" id="1.20.1250.20">
    <property type="entry name" value="MFS general substrate transporter like domains"/>
    <property type="match status" value="2"/>
</dbReference>
<evidence type="ECO:0000313" key="10">
    <source>
        <dbReference type="Proteomes" id="UP000515220"/>
    </source>
</evidence>
<comment type="similarity">
    <text evidence="3">Belongs to the major facilitator superfamily. FHS transporter (TC 2.A.1.7) family.</text>
</comment>
<evidence type="ECO:0000256" key="2">
    <source>
        <dbReference type="ARBA" id="ARBA00004429"/>
    </source>
</evidence>
<keyword evidence="6 8" id="KW-1133">Transmembrane helix</keyword>
<dbReference type="AlphaFoldDB" id="A0A6S6PRM6"/>
<dbReference type="GO" id="GO:0055056">
    <property type="term" value="F:D-glucose transmembrane transporter activity"/>
    <property type="evidence" value="ECO:0007669"/>
    <property type="project" value="InterPro"/>
</dbReference>
<evidence type="ECO:0000256" key="4">
    <source>
        <dbReference type="ARBA" id="ARBA00022475"/>
    </source>
</evidence>
<dbReference type="GO" id="GO:0005886">
    <property type="term" value="C:plasma membrane"/>
    <property type="evidence" value="ECO:0007669"/>
    <property type="project" value="UniProtKB-SubCell"/>
</dbReference>
<evidence type="ECO:0000256" key="7">
    <source>
        <dbReference type="ARBA" id="ARBA00023136"/>
    </source>
</evidence>
<evidence type="ECO:0000256" key="1">
    <source>
        <dbReference type="ARBA" id="ARBA00003321"/>
    </source>
</evidence>
<evidence type="ECO:0000256" key="3">
    <source>
        <dbReference type="ARBA" id="ARBA00009120"/>
    </source>
</evidence>